<keyword evidence="3" id="KW-1185">Reference proteome</keyword>
<dbReference type="STRING" id="1122184.SAMN02745176_01524"/>
<evidence type="ECO:0000313" key="3">
    <source>
        <dbReference type="Proteomes" id="UP000184442"/>
    </source>
</evidence>
<proteinExistence type="predicted"/>
<dbReference type="Gene3D" id="1.10.10.60">
    <property type="entry name" value="Homeodomain-like"/>
    <property type="match status" value="1"/>
</dbReference>
<evidence type="ECO:0000313" key="2">
    <source>
        <dbReference type="EMBL" id="SHI83891.1"/>
    </source>
</evidence>
<dbReference type="SUPFAM" id="SSF46689">
    <property type="entry name" value="Homeodomain-like"/>
    <property type="match status" value="1"/>
</dbReference>
<dbReference type="PANTHER" id="PTHR37812:SF1">
    <property type="entry name" value="MU-LIKE PROPHAGE FLUMU PROTEIN C"/>
    <property type="match status" value="1"/>
</dbReference>
<accession>A0A1M6EEM2</accession>
<dbReference type="RefSeq" id="WP_073025630.1">
    <property type="nucleotide sequence ID" value="NZ_FQZS01000009.1"/>
</dbReference>
<protein>
    <submittedName>
        <fullName evidence="2">Mor transcription activator family protein</fullName>
    </submittedName>
</protein>
<sequence length="107" mass="12546">MLDTWMQEVTIDMIPDGMCKEIAEKIGIKNLFEVLELVGGATFYFPKPETMLKGWRDEKIRKEYNGFNSFELSKKYKVSERWVRLIVENANTDYTSGKRGDSVRKQK</sequence>
<dbReference type="OrthoDB" id="2614246at2"/>
<reference evidence="2 3" key="1">
    <citation type="submission" date="2016-11" db="EMBL/GenBank/DDBJ databases">
        <authorList>
            <person name="Jaros S."/>
            <person name="Januszkiewicz K."/>
            <person name="Wedrychowicz H."/>
        </authorList>
    </citation>
    <scope>NUCLEOTIDE SEQUENCE [LARGE SCALE GENOMIC DNA]</scope>
    <source>
        <strain evidence="2 3">DSM 19022</strain>
    </source>
</reference>
<name>A0A1M6EEM2_9FIRM</name>
<evidence type="ECO:0000259" key="1">
    <source>
        <dbReference type="Pfam" id="PF08765"/>
    </source>
</evidence>
<dbReference type="InterPro" id="IPR009057">
    <property type="entry name" value="Homeodomain-like_sf"/>
</dbReference>
<dbReference type="PANTHER" id="PTHR37812">
    <property type="entry name" value="MU-LIKE PROPHAGE FLUMU PROTEIN C"/>
    <property type="match status" value="1"/>
</dbReference>
<dbReference type="Pfam" id="PF08765">
    <property type="entry name" value="Mor"/>
    <property type="match status" value="1"/>
</dbReference>
<dbReference type="Proteomes" id="UP000184442">
    <property type="component" value="Unassembled WGS sequence"/>
</dbReference>
<dbReference type="InterPro" id="IPR014875">
    <property type="entry name" value="Mor_transcription_activator"/>
</dbReference>
<organism evidence="2 3">
    <name type="scientific">Lutispora thermophila DSM 19022</name>
    <dbReference type="NCBI Taxonomy" id="1122184"/>
    <lineage>
        <taxon>Bacteria</taxon>
        <taxon>Bacillati</taxon>
        <taxon>Bacillota</taxon>
        <taxon>Clostridia</taxon>
        <taxon>Lutisporales</taxon>
        <taxon>Lutisporaceae</taxon>
        <taxon>Lutispora</taxon>
    </lineage>
</organism>
<dbReference type="EMBL" id="FQZS01000009">
    <property type="protein sequence ID" value="SHI83891.1"/>
    <property type="molecule type" value="Genomic_DNA"/>
</dbReference>
<feature type="domain" description="Mor transcription activator" evidence="1">
    <location>
        <begin position="15"/>
        <end position="95"/>
    </location>
</feature>
<dbReference type="AlphaFoldDB" id="A0A1M6EEM2"/>
<dbReference type="InterPro" id="IPR052411">
    <property type="entry name" value="c-mor_Regulatory_Protein"/>
</dbReference>
<gene>
    <name evidence="2" type="ORF">SAMN02745176_01524</name>
</gene>